<proteinExistence type="predicted"/>
<keyword evidence="2" id="KW-1185">Reference proteome</keyword>
<organism evidence="1 2">
    <name type="scientific">Phoxinus phoxinus</name>
    <name type="common">Eurasian minnow</name>
    <dbReference type="NCBI Taxonomy" id="58324"/>
    <lineage>
        <taxon>Eukaryota</taxon>
        <taxon>Metazoa</taxon>
        <taxon>Chordata</taxon>
        <taxon>Craniata</taxon>
        <taxon>Vertebrata</taxon>
        <taxon>Euteleostomi</taxon>
        <taxon>Actinopterygii</taxon>
        <taxon>Neopterygii</taxon>
        <taxon>Teleostei</taxon>
        <taxon>Ostariophysi</taxon>
        <taxon>Cypriniformes</taxon>
        <taxon>Leuciscidae</taxon>
        <taxon>Phoxininae</taxon>
        <taxon>Phoxinus</taxon>
    </lineage>
</organism>
<protein>
    <submittedName>
        <fullName evidence="1">Uncharacterized protein</fullName>
    </submittedName>
</protein>
<dbReference type="Proteomes" id="UP001364617">
    <property type="component" value="Unassembled WGS sequence"/>
</dbReference>
<name>A0AAN9DBY7_9TELE</name>
<evidence type="ECO:0000313" key="2">
    <source>
        <dbReference type="Proteomes" id="UP001364617"/>
    </source>
</evidence>
<dbReference type="EMBL" id="JAYKXH010000006">
    <property type="protein sequence ID" value="KAK7165671.1"/>
    <property type="molecule type" value="Genomic_DNA"/>
</dbReference>
<sequence length="15" mass="1708">MSSWKSSLDLRVIDA</sequence>
<gene>
    <name evidence="1" type="ORF">R3I93_005676</name>
</gene>
<reference evidence="1 2" key="1">
    <citation type="submission" date="2024-02" db="EMBL/GenBank/DDBJ databases">
        <title>Chromosome-level genome assembly of the Eurasian Minnow (Phoxinus phoxinus).</title>
        <authorList>
            <person name="Oriowo T.O."/>
            <person name="Martin S."/>
            <person name="Stange M."/>
            <person name="Chrysostomakis Y."/>
            <person name="Brown T."/>
            <person name="Winkler S."/>
            <person name="Kukowka S."/>
            <person name="Myers E.W."/>
            <person name="Bohne A."/>
        </authorList>
    </citation>
    <scope>NUCLEOTIDE SEQUENCE [LARGE SCALE GENOMIC DNA]</scope>
    <source>
        <strain evidence="1">ZFMK-TIS-60720</strain>
        <tissue evidence="1">Whole Organism</tissue>
    </source>
</reference>
<evidence type="ECO:0000313" key="1">
    <source>
        <dbReference type="EMBL" id="KAK7165671.1"/>
    </source>
</evidence>
<comment type="caution">
    <text evidence="1">The sequence shown here is derived from an EMBL/GenBank/DDBJ whole genome shotgun (WGS) entry which is preliminary data.</text>
</comment>
<accession>A0AAN9DBY7</accession>